<comment type="caution">
    <text evidence="2">The sequence shown here is derived from an EMBL/GenBank/DDBJ whole genome shotgun (WGS) entry which is preliminary data.</text>
</comment>
<evidence type="ECO:0000313" key="3">
    <source>
        <dbReference type="Proteomes" id="UP000678393"/>
    </source>
</evidence>
<protein>
    <submittedName>
        <fullName evidence="2">Uncharacterized protein</fullName>
    </submittedName>
</protein>
<proteinExistence type="predicted"/>
<evidence type="ECO:0000313" key="2">
    <source>
        <dbReference type="EMBL" id="CAG5124806.1"/>
    </source>
</evidence>
<feature type="region of interest" description="Disordered" evidence="1">
    <location>
        <begin position="93"/>
        <end position="114"/>
    </location>
</feature>
<dbReference type="AlphaFoldDB" id="A0A8S3ZCJ1"/>
<accession>A0A8S3ZCJ1</accession>
<dbReference type="InterPro" id="IPR036034">
    <property type="entry name" value="PDZ_sf"/>
</dbReference>
<dbReference type="SUPFAM" id="SSF50156">
    <property type="entry name" value="PDZ domain-like"/>
    <property type="match status" value="1"/>
</dbReference>
<gene>
    <name evidence="2" type="ORF">CUNI_LOCUS10364</name>
</gene>
<reference evidence="2" key="1">
    <citation type="submission" date="2021-04" db="EMBL/GenBank/DDBJ databases">
        <authorList>
            <consortium name="Molecular Ecology Group"/>
        </authorList>
    </citation>
    <scope>NUCLEOTIDE SEQUENCE</scope>
</reference>
<evidence type="ECO:0000256" key="1">
    <source>
        <dbReference type="SAM" id="MobiDB-lite"/>
    </source>
</evidence>
<dbReference type="OrthoDB" id="64867at2759"/>
<organism evidence="2 3">
    <name type="scientific">Candidula unifasciata</name>
    <dbReference type="NCBI Taxonomy" id="100452"/>
    <lineage>
        <taxon>Eukaryota</taxon>
        <taxon>Metazoa</taxon>
        <taxon>Spiralia</taxon>
        <taxon>Lophotrochozoa</taxon>
        <taxon>Mollusca</taxon>
        <taxon>Gastropoda</taxon>
        <taxon>Heterobranchia</taxon>
        <taxon>Euthyneura</taxon>
        <taxon>Panpulmonata</taxon>
        <taxon>Eupulmonata</taxon>
        <taxon>Stylommatophora</taxon>
        <taxon>Helicina</taxon>
        <taxon>Helicoidea</taxon>
        <taxon>Geomitridae</taxon>
        <taxon>Candidula</taxon>
    </lineage>
</organism>
<name>A0A8S3ZCJ1_9EUPU</name>
<dbReference type="Proteomes" id="UP000678393">
    <property type="component" value="Unassembled WGS sequence"/>
</dbReference>
<dbReference type="EMBL" id="CAJHNH020001879">
    <property type="protein sequence ID" value="CAG5124806.1"/>
    <property type="molecule type" value="Genomic_DNA"/>
</dbReference>
<keyword evidence="3" id="KW-1185">Reference proteome</keyword>
<sequence>MKVKDYIVGIGSVDTKWAKHEEVVRLVRQANLALKLVLITPLTRAEVTSGSRLFSTVSLPTSPVKAESQSQTAATERERKITNRISAPWLFVRKSSGKEKNGPPSRPVSMSSPLINGSVKHFGNGNMKSGHFLHGADVEL</sequence>